<dbReference type="Proteomes" id="UP000800093">
    <property type="component" value="Unassembled WGS sequence"/>
</dbReference>
<evidence type="ECO:0000313" key="2">
    <source>
        <dbReference type="Proteomes" id="UP000800093"/>
    </source>
</evidence>
<dbReference type="OrthoDB" id="3718632at2759"/>
<dbReference type="EMBL" id="ML986630">
    <property type="protein sequence ID" value="KAF2263143.1"/>
    <property type="molecule type" value="Genomic_DNA"/>
</dbReference>
<organism evidence="1 2">
    <name type="scientific">Lojkania enalia</name>
    <dbReference type="NCBI Taxonomy" id="147567"/>
    <lineage>
        <taxon>Eukaryota</taxon>
        <taxon>Fungi</taxon>
        <taxon>Dikarya</taxon>
        <taxon>Ascomycota</taxon>
        <taxon>Pezizomycotina</taxon>
        <taxon>Dothideomycetes</taxon>
        <taxon>Pleosporomycetidae</taxon>
        <taxon>Pleosporales</taxon>
        <taxon>Pleosporales incertae sedis</taxon>
        <taxon>Lojkania</taxon>
    </lineage>
</organism>
<dbReference type="AlphaFoldDB" id="A0A9P4N312"/>
<reference evidence="2" key="1">
    <citation type="journal article" date="2020" name="Stud. Mycol.">
        <title>101 Dothideomycetes genomes: A test case for predicting lifestyles and emergence of pathogens.</title>
        <authorList>
            <person name="Haridas S."/>
            <person name="Albert R."/>
            <person name="Binder M."/>
            <person name="Bloem J."/>
            <person name="LaButti K."/>
            <person name="Salamov A."/>
            <person name="Andreopoulos B."/>
            <person name="Baker S."/>
            <person name="Barry K."/>
            <person name="Bills G."/>
            <person name="Bluhm B."/>
            <person name="Cannon C."/>
            <person name="Castanera R."/>
            <person name="Culley D."/>
            <person name="Daum C."/>
            <person name="Ezra D."/>
            <person name="Gonzalez J."/>
            <person name="Henrissat B."/>
            <person name="Kuo A."/>
            <person name="Liang C."/>
            <person name="Lipzen A."/>
            <person name="Lutzoni F."/>
            <person name="Magnuson J."/>
            <person name="Mondo S."/>
            <person name="Nolan M."/>
            <person name="Ohm R."/>
            <person name="Pangilinan J."/>
            <person name="Park H.-J."/>
            <person name="Ramirez L."/>
            <person name="Alfaro M."/>
            <person name="Sun H."/>
            <person name="Tritt A."/>
            <person name="Yoshinaga Y."/>
            <person name="Zwiers L.-H."/>
            <person name="Turgeon B."/>
            <person name="Goodwin S."/>
            <person name="Spatafora J."/>
            <person name="Crous P."/>
            <person name="Grigoriev I."/>
        </authorList>
    </citation>
    <scope>NUCLEOTIDE SEQUENCE [LARGE SCALE GENOMIC DNA]</scope>
    <source>
        <strain evidence="2">CBS 304.66</strain>
    </source>
</reference>
<proteinExistence type="predicted"/>
<gene>
    <name evidence="1" type="ORF">CC78DRAFT_466439</name>
</gene>
<sequence length="74" mass="8383">KSLLSRILYSKLENTLFTIDYSNLSLLNILVNSDYNITGIIDWGFALIVLLQLAGRIPYFLQLSKLTLPPDVIL</sequence>
<evidence type="ECO:0008006" key="3">
    <source>
        <dbReference type="Google" id="ProtNLM"/>
    </source>
</evidence>
<evidence type="ECO:0000313" key="1">
    <source>
        <dbReference type="EMBL" id="KAF2263143.1"/>
    </source>
</evidence>
<feature type="non-terminal residue" evidence="1">
    <location>
        <position position="1"/>
    </location>
</feature>
<comment type="caution">
    <text evidence="1">The sequence shown here is derived from an EMBL/GenBank/DDBJ whole genome shotgun (WGS) entry which is preliminary data.</text>
</comment>
<keyword evidence="2" id="KW-1185">Reference proteome</keyword>
<accession>A0A9P4N312</accession>
<protein>
    <recommendedName>
        <fullName evidence="3">Protein kinase domain-containing protein</fullName>
    </recommendedName>
</protein>
<name>A0A9P4N312_9PLEO</name>